<sequence>MSKDEQEYSLSGDPIFRYTDGEKEWQSPMGEECIVQISEHIERHIGEVTWVFHEVISDTVHIDVHYVAPTDERPFHTLVTSGMSDLPMSTPEEADIPRFMELMITLPAHWQISQEAFSDEQWYWPVRQLKFLARFPHKYDSWLGWGHTIPNGDPAEPFAENTRQNGMIVLPSLLLDEGFHTLEIDQDKCINFYSLVPLYEEEMMLKLEQGSDALLDLFDKYQVSDLVDVARINVVTGRK</sequence>
<feature type="domain" description="Suppressor of fused-like" evidence="1">
    <location>
        <begin position="59"/>
        <end position="231"/>
    </location>
</feature>
<evidence type="ECO:0000313" key="3">
    <source>
        <dbReference type="Proteomes" id="UP000254069"/>
    </source>
</evidence>
<dbReference type="InterPro" id="IPR020941">
    <property type="entry name" value="SUFU-like_domain"/>
</dbReference>
<keyword evidence="3" id="KW-1185">Reference proteome</keyword>
<dbReference type="RefSeq" id="WP_028781234.1">
    <property type="nucleotide sequence ID" value="NZ_JACDTT010000070.1"/>
</dbReference>
<dbReference type="EMBL" id="UGYO01000002">
    <property type="protein sequence ID" value="SUJ11558.1"/>
    <property type="molecule type" value="Genomic_DNA"/>
</dbReference>
<dbReference type="Pfam" id="PF05076">
    <property type="entry name" value="SUFU"/>
    <property type="match status" value="1"/>
</dbReference>
<proteinExistence type="predicted"/>
<accession>A0A380C2Q7</accession>
<organism evidence="2 3">
    <name type="scientific">Shewanella algae</name>
    <dbReference type="NCBI Taxonomy" id="38313"/>
    <lineage>
        <taxon>Bacteria</taxon>
        <taxon>Pseudomonadati</taxon>
        <taxon>Pseudomonadota</taxon>
        <taxon>Gammaproteobacteria</taxon>
        <taxon>Alteromonadales</taxon>
        <taxon>Shewanellaceae</taxon>
        <taxon>Shewanella</taxon>
    </lineage>
</organism>
<dbReference type="Proteomes" id="UP000254069">
    <property type="component" value="Unassembled WGS sequence"/>
</dbReference>
<dbReference type="AlphaFoldDB" id="A0A380C2Q7"/>
<evidence type="ECO:0000259" key="1">
    <source>
        <dbReference type="Pfam" id="PF05076"/>
    </source>
</evidence>
<protein>
    <submittedName>
        <fullName evidence="2">Suppressor of fused protein (SUFU)</fullName>
    </submittedName>
</protein>
<gene>
    <name evidence="2" type="ORF">NCTC10738_04331</name>
</gene>
<reference evidence="2 3" key="1">
    <citation type="submission" date="2018-06" db="EMBL/GenBank/DDBJ databases">
        <authorList>
            <consortium name="Pathogen Informatics"/>
            <person name="Doyle S."/>
        </authorList>
    </citation>
    <scope>NUCLEOTIDE SEQUENCE [LARGE SCALE GENOMIC DNA]</scope>
    <source>
        <strain evidence="2 3">NCTC10738</strain>
    </source>
</reference>
<evidence type="ECO:0000313" key="2">
    <source>
        <dbReference type="EMBL" id="SUJ11558.1"/>
    </source>
</evidence>
<name>A0A380C2Q7_9GAMM</name>